<organism evidence="1 2">
    <name type="scientific">Paenibacillus polymyxa</name>
    <name type="common">Bacillus polymyxa</name>
    <dbReference type="NCBI Taxonomy" id="1406"/>
    <lineage>
        <taxon>Bacteria</taxon>
        <taxon>Bacillati</taxon>
        <taxon>Bacillota</taxon>
        <taxon>Bacilli</taxon>
        <taxon>Bacillales</taxon>
        <taxon>Paenibacillaceae</taxon>
        <taxon>Paenibacillus</taxon>
    </lineage>
</organism>
<evidence type="ECO:0000313" key="1">
    <source>
        <dbReference type="EMBL" id="SUA70027.1"/>
    </source>
</evidence>
<dbReference type="Proteomes" id="UP000254400">
    <property type="component" value="Unassembled WGS sequence"/>
</dbReference>
<evidence type="ECO:0000313" key="2">
    <source>
        <dbReference type="Proteomes" id="UP000254400"/>
    </source>
</evidence>
<reference evidence="1 2" key="1">
    <citation type="submission" date="2018-06" db="EMBL/GenBank/DDBJ databases">
        <authorList>
            <consortium name="Pathogen Informatics"/>
            <person name="Doyle S."/>
        </authorList>
    </citation>
    <scope>NUCLEOTIDE SEQUENCE [LARGE SCALE GENOMIC DNA]</scope>
    <source>
        <strain evidence="1 2">NCTC10343</strain>
    </source>
</reference>
<proteinExistence type="predicted"/>
<dbReference type="EMBL" id="UGSC01000001">
    <property type="protein sequence ID" value="SUA70027.1"/>
    <property type="molecule type" value="Genomic_DNA"/>
</dbReference>
<dbReference type="GeneID" id="93346271"/>
<dbReference type="AlphaFoldDB" id="A0A378Y163"/>
<accession>A0A378Y163</accession>
<protein>
    <submittedName>
        <fullName evidence="1">Uncharacterized protein</fullName>
    </submittedName>
</protein>
<dbReference type="RefSeq" id="WP_019687455.1">
    <property type="nucleotide sequence ID" value="NZ_CP036496.1"/>
</dbReference>
<name>A0A378Y163_PAEPO</name>
<gene>
    <name evidence="1" type="ORF">NCTC10343_02896</name>
</gene>
<sequence length="48" mass="5623">MMNRVSVFMKVNHIEIHRVGRVAVLAYSDETYKVYVNQLQKIAEGTPW</sequence>